<dbReference type="InParanoid" id="Q23H39"/>
<keyword evidence="10" id="KW-1185">Reference proteome</keyword>
<dbReference type="GO" id="GO:0005789">
    <property type="term" value="C:endoplasmic reticulum membrane"/>
    <property type="evidence" value="ECO:0007669"/>
    <property type="project" value="TreeGrafter"/>
</dbReference>
<dbReference type="GO" id="GO:0015031">
    <property type="term" value="P:protein transport"/>
    <property type="evidence" value="ECO:0007669"/>
    <property type="project" value="UniProtKB-KW"/>
</dbReference>
<dbReference type="GO" id="GO:0005484">
    <property type="term" value="F:SNAP receptor activity"/>
    <property type="evidence" value="ECO:0007669"/>
    <property type="project" value="TreeGrafter"/>
</dbReference>
<evidence type="ECO:0000256" key="5">
    <source>
        <dbReference type="ARBA" id="ARBA00022989"/>
    </source>
</evidence>
<dbReference type="EMBL" id="GG662702">
    <property type="protein sequence ID" value="EAR95808.2"/>
    <property type="molecule type" value="Genomic_DNA"/>
</dbReference>
<dbReference type="GO" id="GO:0006906">
    <property type="term" value="P:vesicle fusion"/>
    <property type="evidence" value="ECO:0007669"/>
    <property type="project" value="TreeGrafter"/>
</dbReference>
<comment type="subcellular location">
    <subcellularLocation>
        <location evidence="1">Membrane</location>
        <topology evidence="1">Single-pass type IV membrane protein</topology>
    </subcellularLocation>
</comment>
<dbReference type="AlphaFoldDB" id="Q23H39"/>
<sequence length="218" mass="25379">MFQHDEEEYKKLNSQLKEQVGQAQLQSLEKMEEMLASINEQYKKCQSKLQELKSYSEKNNLRKEIDKVKKYNDDLKQSKSRIDRMTKNIEKQKNKLDAIQSGQTDMAESSNLQKNIQQSEISMAKTQESNYHTILQINAVAAQGNMVTDSTIQKLHEQNENINKIISGINQVDENLTLIDRIRRVVSNKAMLEKLLLFLMVIILVIANLIILYYKITR</sequence>
<dbReference type="RefSeq" id="XP_001016053.2">
    <property type="nucleotide sequence ID" value="XM_001016053.3"/>
</dbReference>
<evidence type="ECO:0000256" key="6">
    <source>
        <dbReference type="ARBA" id="ARBA00023136"/>
    </source>
</evidence>
<dbReference type="GO" id="GO:0000149">
    <property type="term" value="F:SNARE binding"/>
    <property type="evidence" value="ECO:0007669"/>
    <property type="project" value="TreeGrafter"/>
</dbReference>
<evidence type="ECO:0000256" key="8">
    <source>
        <dbReference type="SAM" id="Phobius"/>
    </source>
</evidence>
<gene>
    <name evidence="9" type="ORF">TTHERM_00877030</name>
</gene>
<proteinExistence type="predicted"/>
<dbReference type="KEGG" id="tet:TTHERM_00877030"/>
<dbReference type="GO" id="GO:0005794">
    <property type="term" value="C:Golgi apparatus"/>
    <property type="evidence" value="ECO:0007669"/>
    <property type="project" value="TreeGrafter"/>
</dbReference>
<dbReference type="PANTHER" id="PTHR21230">
    <property type="entry name" value="VESICLE TRANSPORT V-SNARE PROTEIN VTI1-RELATED"/>
    <property type="match status" value="1"/>
</dbReference>
<organism evidence="9 10">
    <name type="scientific">Tetrahymena thermophila (strain SB210)</name>
    <dbReference type="NCBI Taxonomy" id="312017"/>
    <lineage>
        <taxon>Eukaryota</taxon>
        <taxon>Sar</taxon>
        <taxon>Alveolata</taxon>
        <taxon>Ciliophora</taxon>
        <taxon>Intramacronucleata</taxon>
        <taxon>Oligohymenophorea</taxon>
        <taxon>Hymenostomatida</taxon>
        <taxon>Tetrahymenina</taxon>
        <taxon>Tetrahymenidae</taxon>
        <taxon>Tetrahymena</taxon>
    </lineage>
</organism>
<accession>Q23H39</accession>
<evidence type="ECO:0000313" key="9">
    <source>
        <dbReference type="EMBL" id="EAR95808.2"/>
    </source>
</evidence>
<keyword evidence="3 8" id="KW-0812">Transmembrane</keyword>
<feature type="coiled-coil region" evidence="7">
    <location>
        <begin position="6"/>
        <end position="102"/>
    </location>
</feature>
<keyword evidence="2" id="KW-0813">Transport</keyword>
<evidence type="ECO:0000256" key="1">
    <source>
        <dbReference type="ARBA" id="ARBA00004211"/>
    </source>
</evidence>
<reference evidence="10" key="1">
    <citation type="journal article" date="2006" name="PLoS Biol.">
        <title>Macronuclear genome sequence of the ciliate Tetrahymena thermophila, a model eukaryote.</title>
        <authorList>
            <person name="Eisen J.A."/>
            <person name="Coyne R.S."/>
            <person name="Wu M."/>
            <person name="Wu D."/>
            <person name="Thiagarajan M."/>
            <person name="Wortman J.R."/>
            <person name="Badger J.H."/>
            <person name="Ren Q."/>
            <person name="Amedeo P."/>
            <person name="Jones K.M."/>
            <person name="Tallon L.J."/>
            <person name="Delcher A.L."/>
            <person name="Salzberg S.L."/>
            <person name="Silva J.C."/>
            <person name="Haas B.J."/>
            <person name="Majoros W.H."/>
            <person name="Farzad M."/>
            <person name="Carlton J.M."/>
            <person name="Smith R.K. Jr."/>
            <person name="Garg J."/>
            <person name="Pearlman R.E."/>
            <person name="Karrer K.M."/>
            <person name="Sun L."/>
            <person name="Manning G."/>
            <person name="Elde N.C."/>
            <person name="Turkewitz A.P."/>
            <person name="Asai D.J."/>
            <person name="Wilkes D.E."/>
            <person name="Wang Y."/>
            <person name="Cai H."/>
            <person name="Collins K."/>
            <person name="Stewart B.A."/>
            <person name="Lee S.R."/>
            <person name="Wilamowska K."/>
            <person name="Weinberg Z."/>
            <person name="Ruzzo W.L."/>
            <person name="Wloga D."/>
            <person name="Gaertig J."/>
            <person name="Frankel J."/>
            <person name="Tsao C.-C."/>
            <person name="Gorovsky M.A."/>
            <person name="Keeling P.J."/>
            <person name="Waller R.F."/>
            <person name="Patron N.J."/>
            <person name="Cherry J.M."/>
            <person name="Stover N.A."/>
            <person name="Krieger C.J."/>
            <person name="del Toro C."/>
            <person name="Ryder H.F."/>
            <person name="Williamson S.C."/>
            <person name="Barbeau R.A."/>
            <person name="Hamilton E.P."/>
            <person name="Orias E."/>
        </authorList>
    </citation>
    <scope>NUCLEOTIDE SEQUENCE [LARGE SCALE GENOMIC DNA]</scope>
    <source>
        <strain evidence="10">SB210</strain>
    </source>
</reference>
<keyword evidence="7" id="KW-0175">Coiled coil</keyword>
<evidence type="ECO:0000256" key="4">
    <source>
        <dbReference type="ARBA" id="ARBA00022927"/>
    </source>
</evidence>
<keyword evidence="6 8" id="KW-0472">Membrane</keyword>
<evidence type="ECO:0000256" key="3">
    <source>
        <dbReference type="ARBA" id="ARBA00022692"/>
    </source>
</evidence>
<dbReference type="GO" id="GO:0012507">
    <property type="term" value="C:ER to Golgi transport vesicle membrane"/>
    <property type="evidence" value="ECO:0007669"/>
    <property type="project" value="TreeGrafter"/>
</dbReference>
<dbReference type="Proteomes" id="UP000009168">
    <property type="component" value="Unassembled WGS sequence"/>
</dbReference>
<feature type="transmembrane region" description="Helical" evidence="8">
    <location>
        <begin position="195"/>
        <end position="214"/>
    </location>
</feature>
<keyword evidence="4" id="KW-0653">Protein transport</keyword>
<dbReference type="GeneID" id="7826416"/>
<dbReference type="GO" id="GO:0031902">
    <property type="term" value="C:late endosome membrane"/>
    <property type="evidence" value="ECO:0007669"/>
    <property type="project" value="TreeGrafter"/>
</dbReference>
<dbReference type="HOGENOM" id="CLU_1269172_0_0_1"/>
<evidence type="ECO:0000313" key="10">
    <source>
        <dbReference type="Proteomes" id="UP000009168"/>
    </source>
</evidence>
<protein>
    <submittedName>
        <fullName evidence="9">Transmembrane protein, putative</fullName>
    </submittedName>
</protein>
<keyword evidence="5 8" id="KW-1133">Transmembrane helix</keyword>
<dbReference type="GO" id="GO:0031201">
    <property type="term" value="C:SNARE complex"/>
    <property type="evidence" value="ECO:0007669"/>
    <property type="project" value="TreeGrafter"/>
</dbReference>
<evidence type="ECO:0000256" key="7">
    <source>
        <dbReference type="SAM" id="Coils"/>
    </source>
</evidence>
<evidence type="ECO:0000256" key="2">
    <source>
        <dbReference type="ARBA" id="ARBA00022448"/>
    </source>
</evidence>
<name>Q23H39_TETTS</name>